<evidence type="ECO:0000313" key="2">
    <source>
        <dbReference type="Proteomes" id="UP000321934"/>
    </source>
</evidence>
<protein>
    <submittedName>
        <fullName evidence="1">Uncharacterized protein</fullName>
    </submittedName>
</protein>
<gene>
    <name evidence="1" type="ORF">Deia_00500</name>
</gene>
<evidence type="ECO:0000313" key="1">
    <source>
        <dbReference type="EMBL" id="QED23297.1"/>
    </source>
</evidence>
<keyword evidence="2" id="KW-1185">Reference proteome</keyword>
<sequence>MQKNEVQKTKEKLLLLSDAQRRENIITGNNDLISTFRTQKEEKIQKTAIVMEKIKALDDRISMKIVDNKQIQICCGGLDQRFHALNMKNLDLHIQGNQDKIRALTKEDFNYYEGQINTHGEKCQYFKIFILCAALLMIIQH</sequence>
<dbReference type="AlphaFoldDB" id="A0A5B8XHM5"/>
<dbReference type="RefSeq" id="WP_146820577.1">
    <property type="nucleotide sequence ID" value="NZ_CP029077.1"/>
</dbReference>
<organism evidence="1 2">
    <name type="scientific">Candidatus Deianiraea vastatrix</name>
    <dbReference type="NCBI Taxonomy" id="2163644"/>
    <lineage>
        <taxon>Bacteria</taxon>
        <taxon>Pseudomonadati</taxon>
        <taxon>Pseudomonadota</taxon>
        <taxon>Alphaproteobacteria</taxon>
        <taxon>Rickettsiales</taxon>
        <taxon>Candidatus Deianiraeaceae</taxon>
        <taxon>Candidatus Deianiraea</taxon>
    </lineage>
</organism>
<reference evidence="1 2" key="1">
    <citation type="journal article" date="2019" name="ISME J.">
        <title>Deianiraea, an extracellular bacterium associated with the ciliate Paramecium, suggests an alternative scenario for the evolution of Rickettsiales.</title>
        <authorList>
            <person name="Castelli M."/>
            <person name="Sabaneyeva E."/>
            <person name="Lanzoni O."/>
            <person name="Lebedeva N."/>
            <person name="Floriano A.M."/>
            <person name="Gaiarsa S."/>
            <person name="Benken K."/>
            <person name="Modeo L."/>
            <person name="Bandi C."/>
            <person name="Potekhin A."/>
            <person name="Sassera D."/>
            <person name="Petroni G."/>
        </authorList>
    </citation>
    <scope>NUCLEOTIDE SEQUENCE [LARGE SCALE GENOMIC DNA]</scope>
    <source>
        <strain evidence="1">CyL4-1</strain>
    </source>
</reference>
<proteinExistence type="predicted"/>
<dbReference type="Proteomes" id="UP000321934">
    <property type="component" value="Chromosome"/>
</dbReference>
<accession>A0A5B8XHM5</accession>
<name>A0A5B8XHM5_9RICK</name>
<dbReference type="EMBL" id="CP029077">
    <property type="protein sequence ID" value="QED23297.1"/>
    <property type="molecule type" value="Genomic_DNA"/>
</dbReference>